<gene>
    <name evidence="1" type="ORF">GA424_25775</name>
</gene>
<evidence type="ECO:0000313" key="1">
    <source>
        <dbReference type="EMBL" id="KAB6129280.1"/>
    </source>
</evidence>
<accession>A0A414G9I6</accession>
<reference evidence="1 2" key="1">
    <citation type="journal article" date="2019" name="Nat. Med.">
        <title>A library of human gut bacterial isolates paired with longitudinal multiomics data enables mechanistic microbiome research.</title>
        <authorList>
            <person name="Poyet M."/>
            <person name="Groussin M."/>
            <person name="Gibbons S.M."/>
            <person name="Avila-Pacheco J."/>
            <person name="Jiang X."/>
            <person name="Kearney S.M."/>
            <person name="Perrotta A.R."/>
            <person name="Berdy B."/>
            <person name="Zhao S."/>
            <person name="Lieberman T.D."/>
            <person name="Swanson P.K."/>
            <person name="Smith M."/>
            <person name="Roesemann S."/>
            <person name="Alexander J.E."/>
            <person name="Rich S.A."/>
            <person name="Livny J."/>
            <person name="Vlamakis H."/>
            <person name="Clish C."/>
            <person name="Bullock K."/>
            <person name="Deik A."/>
            <person name="Scott J."/>
            <person name="Pierce K.A."/>
            <person name="Xavier R.J."/>
            <person name="Alm E.J."/>
        </authorList>
    </citation>
    <scope>NUCLEOTIDE SEQUENCE [LARGE SCALE GENOMIC DNA]</scope>
    <source>
        <strain evidence="1 2">BIOML-A62</strain>
    </source>
</reference>
<dbReference type="RefSeq" id="WP_008644068.1">
    <property type="nucleotide sequence ID" value="NZ_JANUUS010000001.1"/>
</dbReference>
<comment type="caution">
    <text evidence="1">The sequence shown here is derived from an EMBL/GenBank/DDBJ whole genome shotgun (WGS) entry which is preliminary data.</text>
</comment>
<protein>
    <submittedName>
        <fullName evidence="1">Uncharacterized protein</fullName>
    </submittedName>
</protein>
<dbReference type="InterPro" id="IPR002656">
    <property type="entry name" value="Acyl_transf_3_dom"/>
</dbReference>
<dbReference type="Pfam" id="PF01757">
    <property type="entry name" value="Acyl_transf_3"/>
    <property type="match status" value="1"/>
</dbReference>
<dbReference type="Proteomes" id="UP000487596">
    <property type="component" value="Unassembled WGS sequence"/>
</dbReference>
<dbReference type="GO" id="GO:0016747">
    <property type="term" value="F:acyltransferase activity, transferring groups other than amino-acyl groups"/>
    <property type="evidence" value="ECO:0007669"/>
    <property type="project" value="InterPro"/>
</dbReference>
<evidence type="ECO:0000313" key="2">
    <source>
        <dbReference type="Proteomes" id="UP000487596"/>
    </source>
</evidence>
<sequence length="96" mass="11278">MAVQRWVYIKYFCALSVVVCHLCKLIYLGPVFSQFFDFGTYAVAVFFFLSGYGLTYSCIYKKNYLKDFLKKRLLKIFFNLFYSNIVMGSSLAPFYS</sequence>
<dbReference type="EMBL" id="WDEH01000085">
    <property type="protein sequence ID" value="KAB6129280.1"/>
    <property type="molecule type" value="Genomic_DNA"/>
</dbReference>
<organism evidence="1 2">
    <name type="scientific">Bacteroides xylanisolvens</name>
    <dbReference type="NCBI Taxonomy" id="371601"/>
    <lineage>
        <taxon>Bacteria</taxon>
        <taxon>Pseudomonadati</taxon>
        <taxon>Bacteroidota</taxon>
        <taxon>Bacteroidia</taxon>
        <taxon>Bacteroidales</taxon>
        <taxon>Bacteroidaceae</taxon>
        <taxon>Bacteroides</taxon>
    </lineage>
</organism>
<proteinExistence type="predicted"/>
<dbReference type="AlphaFoldDB" id="A0A414G9I6"/>
<name>A0A414G9I6_9BACE</name>